<proteinExistence type="inferred from homology"/>
<dbReference type="AlphaFoldDB" id="A0A1I2U2X2"/>
<evidence type="ECO:0000313" key="8">
    <source>
        <dbReference type="EMBL" id="SFG70769.1"/>
    </source>
</evidence>
<keyword evidence="9" id="KW-1185">Reference proteome</keyword>
<dbReference type="InterPro" id="IPR000064">
    <property type="entry name" value="NLP_P60_dom"/>
</dbReference>
<dbReference type="EMBL" id="FOOU01000011">
    <property type="protein sequence ID" value="SFG70769.1"/>
    <property type="molecule type" value="Genomic_DNA"/>
</dbReference>
<sequence>MMNIKNVKGKPLLYLRGLGIGIILNTMLVGCASHKPYTHSPDEVAYVPVKNQLQAHYSRWNGTPYKFGGNSQRGIDCSAFVARTYREVFDLYLPRTTKGQANIGEEVSLHAVRPGDLVLFKTGFKNRHVGIYVGNQTFMHASSSKGVTKSRLDNPYWVDKYWKTIRPADLLLN</sequence>
<keyword evidence="6" id="KW-0812">Transmembrane</keyword>
<dbReference type="SUPFAM" id="SSF54001">
    <property type="entry name" value="Cysteine proteinases"/>
    <property type="match status" value="1"/>
</dbReference>
<dbReference type="InterPro" id="IPR038765">
    <property type="entry name" value="Papain-like_cys_pep_sf"/>
</dbReference>
<dbReference type="Pfam" id="PF00877">
    <property type="entry name" value="NLPC_P60"/>
    <property type="match status" value="1"/>
</dbReference>
<keyword evidence="6" id="KW-1133">Transmembrane helix</keyword>
<dbReference type="InterPro" id="IPR052062">
    <property type="entry name" value="Murein_DD/LD_carboxypeptidase"/>
</dbReference>
<evidence type="ECO:0000256" key="2">
    <source>
        <dbReference type="ARBA" id="ARBA00022670"/>
    </source>
</evidence>
<gene>
    <name evidence="8" type="ORF">SAMN05216175_111130</name>
</gene>
<keyword evidence="5" id="KW-0788">Thiol protease</keyword>
<protein>
    <submittedName>
        <fullName evidence="8">Probable lipoprotein NlpC</fullName>
    </submittedName>
</protein>
<evidence type="ECO:0000259" key="7">
    <source>
        <dbReference type="PROSITE" id="PS51935"/>
    </source>
</evidence>
<keyword evidence="3" id="KW-0732">Signal</keyword>
<evidence type="ECO:0000256" key="4">
    <source>
        <dbReference type="ARBA" id="ARBA00022801"/>
    </source>
</evidence>
<evidence type="ECO:0000256" key="6">
    <source>
        <dbReference type="SAM" id="Phobius"/>
    </source>
</evidence>
<dbReference type="PROSITE" id="PS51257">
    <property type="entry name" value="PROKAR_LIPOPROTEIN"/>
    <property type="match status" value="1"/>
</dbReference>
<dbReference type="Proteomes" id="UP000198623">
    <property type="component" value="Unassembled WGS sequence"/>
</dbReference>
<reference evidence="9" key="1">
    <citation type="submission" date="2016-10" db="EMBL/GenBank/DDBJ databases">
        <authorList>
            <person name="Varghese N."/>
            <person name="Submissions S."/>
        </authorList>
    </citation>
    <scope>NUCLEOTIDE SEQUENCE [LARGE SCALE GENOMIC DNA]</scope>
    <source>
        <strain evidence="9">CGMCC 1.10971</strain>
    </source>
</reference>
<evidence type="ECO:0000313" key="9">
    <source>
        <dbReference type="Proteomes" id="UP000198623"/>
    </source>
</evidence>
<dbReference type="Gene3D" id="3.90.1720.10">
    <property type="entry name" value="endopeptidase domain like (from Nostoc punctiforme)"/>
    <property type="match status" value="1"/>
</dbReference>
<dbReference type="PANTHER" id="PTHR47360">
    <property type="entry name" value="MUREIN DD-ENDOPEPTIDASE MEPS/MUREIN LD-CARBOXYPEPTIDASE"/>
    <property type="match status" value="1"/>
</dbReference>
<feature type="transmembrane region" description="Helical" evidence="6">
    <location>
        <begin position="12"/>
        <end position="30"/>
    </location>
</feature>
<keyword evidence="8" id="KW-0449">Lipoprotein</keyword>
<dbReference type="PROSITE" id="PS51935">
    <property type="entry name" value="NLPC_P60"/>
    <property type="match status" value="1"/>
</dbReference>
<comment type="similarity">
    <text evidence="1">Belongs to the peptidase C40 family.</text>
</comment>
<dbReference type="GO" id="GO:0006508">
    <property type="term" value="P:proteolysis"/>
    <property type="evidence" value="ECO:0007669"/>
    <property type="project" value="UniProtKB-KW"/>
</dbReference>
<evidence type="ECO:0000256" key="5">
    <source>
        <dbReference type="ARBA" id="ARBA00022807"/>
    </source>
</evidence>
<keyword evidence="2" id="KW-0645">Protease</keyword>
<organism evidence="8 9">
    <name type="scientific">Neptunomonas qingdaonensis</name>
    <dbReference type="NCBI Taxonomy" id="1045558"/>
    <lineage>
        <taxon>Bacteria</taxon>
        <taxon>Pseudomonadati</taxon>
        <taxon>Pseudomonadota</taxon>
        <taxon>Gammaproteobacteria</taxon>
        <taxon>Oceanospirillales</taxon>
        <taxon>Oceanospirillaceae</taxon>
        <taxon>Neptunomonas</taxon>
    </lineage>
</organism>
<accession>A0A1I2U2X2</accession>
<keyword evidence="6" id="KW-0472">Membrane</keyword>
<keyword evidence="4" id="KW-0378">Hydrolase</keyword>
<evidence type="ECO:0000256" key="3">
    <source>
        <dbReference type="ARBA" id="ARBA00022729"/>
    </source>
</evidence>
<name>A0A1I2U2X2_9GAMM</name>
<dbReference type="STRING" id="1045558.SAMN05216175_111130"/>
<dbReference type="GO" id="GO:0008234">
    <property type="term" value="F:cysteine-type peptidase activity"/>
    <property type="evidence" value="ECO:0007669"/>
    <property type="project" value="UniProtKB-KW"/>
</dbReference>
<feature type="domain" description="NlpC/P60" evidence="7">
    <location>
        <begin position="47"/>
        <end position="168"/>
    </location>
</feature>
<dbReference type="PANTHER" id="PTHR47360:SF1">
    <property type="entry name" value="ENDOPEPTIDASE NLPC-RELATED"/>
    <property type="match status" value="1"/>
</dbReference>
<evidence type="ECO:0000256" key="1">
    <source>
        <dbReference type="ARBA" id="ARBA00007074"/>
    </source>
</evidence>